<evidence type="ECO:0000256" key="7">
    <source>
        <dbReference type="ARBA" id="ARBA00029297"/>
    </source>
</evidence>
<dbReference type="GO" id="GO:0043491">
    <property type="term" value="P:phosphatidylinositol 3-kinase/protein kinase B signal transduction"/>
    <property type="evidence" value="ECO:0007669"/>
    <property type="project" value="TreeGrafter"/>
</dbReference>
<accession>A0A9P0AG24</accession>
<evidence type="ECO:0000313" key="16">
    <source>
        <dbReference type="EMBL" id="CAH0389985.1"/>
    </source>
</evidence>
<dbReference type="InterPro" id="IPR002420">
    <property type="entry name" value="PI3K-type_C2_dom"/>
</dbReference>
<dbReference type="FunFam" id="2.60.40.150:FF:000205">
    <property type="entry name" value="Uncharacterized protein, isoform A"/>
    <property type="match status" value="1"/>
</dbReference>
<comment type="similarity">
    <text evidence="8">Belongs to the PI3/PI4-kinase family.</text>
</comment>
<dbReference type="Gene3D" id="3.30.1010.10">
    <property type="entry name" value="Phosphatidylinositol 3-kinase Catalytic Subunit, Chain A, domain 4"/>
    <property type="match status" value="1"/>
</dbReference>
<comment type="catalytic activity">
    <reaction evidence="6">
        <text>a 1,2-diacyl-sn-glycero-3-phospho-(1D-myo-inositol) + ATP = a 1,2-diacyl-sn-glycero-3-phospho-(1D-myo-inositol-3-phosphate) + ADP + H(+)</text>
        <dbReference type="Rhea" id="RHEA:12709"/>
        <dbReference type="ChEBI" id="CHEBI:15378"/>
        <dbReference type="ChEBI" id="CHEBI:30616"/>
        <dbReference type="ChEBI" id="CHEBI:57880"/>
        <dbReference type="ChEBI" id="CHEBI:58088"/>
        <dbReference type="ChEBI" id="CHEBI:456216"/>
        <dbReference type="EC" id="2.7.1.137"/>
    </reaction>
    <physiologicalReaction direction="left-to-right" evidence="6">
        <dbReference type="Rhea" id="RHEA:12710"/>
    </physiologicalReaction>
</comment>
<dbReference type="SUPFAM" id="SSF54236">
    <property type="entry name" value="Ubiquitin-like"/>
    <property type="match status" value="1"/>
</dbReference>
<dbReference type="Gene3D" id="1.25.40.70">
    <property type="entry name" value="Phosphatidylinositol 3-kinase, accessory domain (PIK)"/>
    <property type="match status" value="1"/>
</dbReference>
<dbReference type="Pfam" id="PF00794">
    <property type="entry name" value="PI3K_rbd"/>
    <property type="match status" value="1"/>
</dbReference>
<protein>
    <recommendedName>
        <fullName evidence="18">Phosphatidylinositol-4-phosphate 3-kinase</fullName>
    </recommendedName>
</protein>
<feature type="region of interest" description="Disordered" evidence="9">
    <location>
        <begin position="163"/>
        <end position="184"/>
    </location>
</feature>
<keyword evidence="17" id="KW-1185">Reference proteome</keyword>
<dbReference type="SMART" id="SM00144">
    <property type="entry name" value="PI3K_rbd"/>
    <property type="match status" value="1"/>
</dbReference>
<dbReference type="CDD" id="cd08381">
    <property type="entry name" value="C2B_PI3K_class_II"/>
    <property type="match status" value="1"/>
</dbReference>
<feature type="domain" description="PX" evidence="11">
    <location>
        <begin position="1573"/>
        <end position="1690"/>
    </location>
</feature>
<evidence type="ECO:0000256" key="9">
    <source>
        <dbReference type="SAM" id="MobiDB-lite"/>
    </source>
</evidence>
<dbReference type="SUPFAM" id="SSF64268">
    <property type="entry name" value="PX domain"/>
    <property type="match status" value="1"/>
</dbReference>
<dbReference type="GO" id="GO:0035005">
    <property type="term" value="F:1-phosphatidylinositol-4-phosphate 3-kinase activity"/>
    <property type="evidence" value="ECO:0007669"/>
    <property type="project" value="UniProtKB-EC"/>
</dbReference>
<dbReference type="PANTHER" id="PTHR10048:SF14">
    <property type="entry name" value="LD28067P"/>
    <property type="match status" value="1"/>
</dbReference>
<dbReference type="PROSITE" id="PS50290">
    <property type="entry name" value="PI3_4_KINASE_3"/>
    <property type="match status" value="1"/>
</dbReference>
<dbReference type="SUPFAM" id="SSF56112">
    <property type="entry name" value="Protein kinase-like (PK-like)"/>
    <property type="match status" value="1"/>
</dbReference>
<comment type="catalytic activity">
    <reaction evidence="7">
        <text>a 1,2-diacyl-sn-glycero-3-phospho-(1D-myo-inositol 4-phosphate) + ATP = a 1,2-diacyl-sn-glycero-3-phospho-(1D-myo-inositol-3,4-bisphosphate) + ADP + H(+)</text>
        <dbReference type="Rhea" id="RHEA:18373"/>
        <dbReference type="ChEBI" id="CHEBI:15378"/>
        <dbReference type="ChEBI" id="CHEBI:30616"/>
        <dbReference type="ChEBI" id="CHEBI:57658"/>
        <dbReference type="ChEBI" id="CHEBI:58178"/>
        <dbReference type="ChEBI" id="CHEBI:456216"/>
        <dbReference type="EC" id="2.7.1.154"/>
    </reaction>
    <physiologicalReaction direction="left-to-right" evidence="7">
        <dbReference type="Rhea" id="RHEA:18374"/>
    </physiologicalReaction>
</comment>
<evidence type="ECO:0000256" key="1">
    <source>
        <dbReference type="ARBA" id="ARBA00022679"/>
    </source>
</evidence>
<dbReference type="PANTHER" id="PTHR10048">
    <property type="entry name" value="PHOSPHATIDYLINOSITOL KINASE"/>
    <property type="match status" value="1"/>
</dbReference>
<dbReference type="InterPro" id="IPR035892">
    <property type="entry name" value="C2_domain_sf"/>
</dbReference>
<evidence type="ECO:0000256" key="8">
    <source>
        <dbReference type="PROSITE-ProRule" id="PRU00880"/>
    </source>
</evidence>
<dbReference type="InterPro" id="IPR036940">
    <property type="entry name" value="PI3/4_kinase_cat_sf"/>
</dbReference>
<dbReference type="InterPro" id="IPR000341">
    <property type="entry name" value="PI3K_Ras-bd_dom"/>
</dbReference>
<dbReference type="PROSITE" id="PS50195">
    <property type="entry name" value="PX"/>
    <property type="match status" value="1"/>
</dbReference>
<dbReference type="SMART" id="SM00146">
    <property type="entry name" value="PI3Kc"/>
    <property type="match status" value="1"/>
</dbReference>
<keyword evidence="4" id="KW-0067">ATP-binding</keyword>
<dbReference type="SMART" id="SM00239">
    <property type="entry name" value="C2"/>
    <property type="match status" value="1"/>
</dbReference>
<dbReference type="FunFam" id="3.30.1010.10:FF:000001">
    <property type="entry name" value="Phosphatidylinositol 4-phosphate 3-kinase C2 domain-containing subunit beta"/>
    <property type="match status" value="1"/>
</dbReference>
<dbReference type="Proteomes" id="UP001152759">
    <property type="component" value="Chromosome 5"/>
</dbReference>
<keyword evidence="3" id="KW-0418">Kinase</keyword>
<dbReference type="GO" id="GO:0005524">
    <property type="term" value="F:ATP binding"/>
    <property type="evidence" value="ECO:0007669"/>
    <property type="project" value="UniProtKB-KW"/>
</dbReference>
<dbReference type="InterPro" id="IPR000008">
    <property type="entry name" value="C2_dom"/>
</dbReference>
<dbReference type="FunFam" id="1.10.1070.11:FF:000003">
    <property type="entry name" value="Phosphatidylinositol 4-phosphate 3-kinase C2 domain-containing subunit beta"/>
    <property type="match status" value="1"/>
</dbReference>
<dbReference type="GO" id="GO:0016477">
    <property type="term" value="P:cell migration"/>
    <property type="evidence" value="ECO:0007669"/>
    <property type="project" value="TreeGrafter"/>
</dbReference>
<dbReference type="InterPro" id="IPR036871">
    <property type="entry name" value="PX_dom_sf"/>
</dbReference>
<evidence type="ECO:0000259" key="10">
    <source>
        <dbReference type="PROSITE" id="PS50004"/>
    </source>
</evidence>
<dbReference type="Pfam" id="PF00787">
    <property type="entry name" value="PX"/>
    <property type="match status" value="1"/>
</dbReference>
<dbReference type="KEGG" id="btab:109042143"/>
<sequence>MSKDESDVERQFREDLEKAQALSLESLALENFRKQKQQQQLSYLTKKAQDPSIKGTSSKNVIYPQIPSFTNELTGGKNQALRMSTIERSPGVQLSPVTQMNSDVPRIKPPPPVARRSSSVSSHSISASIESNDLISFNSPDPFSKRKSDLDDLSGLSLSNNDCDSADGRRNSAVSNQNVSLASSSQSFESRGEIGFRKELNFSPIGFNHSDLSSPLSSTSLVPSYMSTPSSATISFCYPNFFLPSASSDPLKRPIGFTYPCSSSNTSISPNSSSYLNFNSTPSSSSSHFPTLSAAPKQVFANSIPPSTSSFCGQPMIGPPVSSSDLSVLKVVEKRPNSNLIDLTPFDVSGSEKDPSRVKVSILEAFDPLLSSCPGTSTVPEHSENIVQDDVKSESSGSFYDAYDHFEYLYSPVIHNKSCSSDPIYASPAPKNKSIPNSPLASPAPPLPVRALNDEFISVASPTRKLGSNGNSPKQNTSSNLYENIGLVKRKSAVHDADLVAFHALVKSLRSEFVHSDFCSNAGLVMSSLIESSYESGTSIKLVVYCQSVREAPVTFTCDVTSSIEHVTMHVLCELDAGKAEDFVLKVYGLAEYFSVDTSLADYEFIHNCIKLEKDVVLSLVPLCQLDRPLARTSQDDERDSTLTLDDLLPKEPVQPISHESLQILLETLDKEMSKLEKSAVELSFSQNSTNTQLHPRRVIQAVKAICALLGNLEPLEMTFALDQFVNTCSQYSSSSQTHEDIGWTRPEIIRDDGDYSVVKLKNNLIDSISSNCERIRVCVHSLIDVYCRTFRVDFQVNTVLTPCSSRKPSSQVLDSVLVHVGALHRLNPAWNYDEYLLAGQIYHGTRPITNPVLSKPVAPSESLYKRLVFDFWLNFEGTSVCVLPRESRLVIVIYGRTLQSDNDLNAEPTVGEHEVKQIELGWVAIQFFDCESRMAQGCYLLCVWPPAADRRLGPAPGAGTHPFGDVYPIIGIELPDYGANIVFPELPEIPLINPSDFDFQSLDFNTQQQLTVIEQDIFTRPSVEDREVLWEKRHYLLSKPRALPKVFLAAHSWDYACITDLLSLLNSWATLEPVEALQLLLPCFANNEVRNKAVSWIDPMCTDELIDYLPQLVQALKHETYEKSHLAKLLLKKSLMSPRFAHHLYWLLTQALPGQSPQNSGDNPTDEGSICNARYHRRLQLMLRALLAVAGEALRKRFMSQQLLVKNLYDAAENIKITKESFRLKTLLQDLEYIHHSLEEAPTCLPLSPSLEVCGIQINSCSYFPSNTLPLKINFLSCEDNLSTIPAIFKVGDDLQQDMLTIQMIRIMDKLWLKEGLDLKIVTFECVPTGSKRGMIEMVTEADTLRKIQVEFGLTGSFKDKPIAEWLAKHNPSTLEYERAVQNFTASCAGYSVATYILGICDRHNDNIMLKTSGHLFHIDFGKFLGDAQMFGNFKRDRTPFVLTSDMAYVINGGDKPTVKFHHFVDLCCQAFNIIRKHNNHILTLFGLMASSGIPGVTMDAVQYVQKALLPQLSNPEAAAAFAKMIESSLKSWFTQFNFFLHNLAQLRFSGDHNGGELLSFIPRVYTLAQDGRIQSVRLYGYQKRYDPEKYYVYILKVERVNQPDPTFLFRSYKEFCEFQQKLCIHFPLARCYSLQSSSLHVGRSNIKQVAEKRCHDIKKFLVSLFEMADEICHSDLVYTFFHPVLRDQQEASIHDTKLKGNKKRATNSELSRVRGSLKLSMQYQRGIFVVMVHHIKELSALPTGQEPSTYVKVYLLPDPSKMTKRKTKVVRKNCHPSFMEMLEYRMPIEMIQTRVLQATVWNHDTLQENEFLGGVTIPLQNLDLSKETVSWHTLGNILR</sequence>
<dbReference type="GO" id="GO:0048015">
    <property type="term" value="P:phosphatidylinositol-mediated signaling"/>
    <property type="evidence" value="ECO:0007669"/>
    <property type="project" value="TreeGrafter"/>
</dbReference>
<dbReference type="Gene3D" id="3.10.20.770">
    <property type="match status" value="1"/>
</dbReference>
<feature type="region of interest" description="Disordered" evidence="9">
    <location>
        <begin position="95"/>
        <end position="122"/>
    </location>
</feature>
<evidence type="ECO:0000256" key="5">
    <source>
        <dbReference type="ARBA" id="ARBA00023098"/>
    </source>
</evidence>
<feature type="domain" description="PI3K-RBD" evidence="14">
    <location>
        <begin position="537"/>
        <end position="622"/>
    </location>
</feature>
<gene>
    <name evidence="16" type="ORF">BEMITA_LOCUS8754</name>
</gene>
<dbReference type="PROSITE" id="PS51545">
    <property type="entry name" value="PIK_HELICAL"/>
    <property type="match status" value="1"/>
</dbReference>
<feature type="compositionally biased region" description="Polar residues" evidence="9">
    <location>
        <begin position="172"/>
        <end position="184"/>
    </location>
</feature>
<dbReference type="SUPFAM" id="SSF48371">
    <property type="entry name" value="ARM repeat"/>
    <property type="match status" value="1"/>
</dbReference>
<dbReference type="FunFam" id="1.25.40.70:FF:000014">
    <property type="entry name" value="Phosphatidylinositol-4-phosphate 3-kinase C2 domain-containing subunit beta"/>
    <property type="match status" value="1"/>
</dbReference>
<evidence type="ECO:0000259" key="15">
    <source>
        <dbReference type="PROSITE" id="PS51547"/>
    </source>
</evidence>
<dbReference type="SMART" id="SM00312">
    <property type="entry name" value="PX"/>
    <property type="match status" value="1"/>
</dbReference>
<dbReference type="CDD" id="cd05166">
    <property type="entry name" value="PI3Kc_II"/>
    <property type="match status" value="1"/>
</dbReference>
<dbReference type="GO" id="GO:0016303">
    <property type="term" value="F:1-phosphatidylinositol-3-kinase activity"/>
    <property type="evidence" value="ECO:0007669"/>
    <property type="project" value="UniProtKB-EC"/>
</dbReference>
<dbReference type="Gene3D" id="1.10.1070.11">
    <property type="entry name" value="Phosphatidylinositol 3-/4-kinase, catalytic domain"/>
    <property type="match status" value="1"/>
</dbReference>
<dbReference type="PROSITE" id="PS51546">
    <property type="entry name" value="PI3K_RBD"/>
    <property type="match status" value="1"/>
</dbReference>
<feature type="region of interest" description="Disordered" evidence="9">
    <location>
        <begin position="38"/>
        <end position="59"/>
    </location>
</feature>
<dbReference type="InterPro" id="IPR029071">
    <property type="entry name" value="Ubiquitin-like_domsf"/>
</dbReference>
<dbReference type="Pfam" id="PF00792">
    <property type="entry name" value="PI3K_C2"/>
    <property type="match status" value="1"/>
</dbReference>
<evidence type="ECO:0008006" key="18">
    <source>
        <dbReference type="Google" id="ProtNLM"/>
    </source>
</evidence>
<dbReference type="InterPro" id="IPR016024">
    <property type="entry name" value="ARM-type_fold"/>
</dbReference>
<evidence type="ECO:0000259" key="14">
    <source>
        <dbReference type="PROSITE" id="PS51546"/>
    </source>
</evidence>
<keyword evidence="1" id="KW-0808">Transferase</keyword>
<evidence type="ECO:0000256" key="2">
    <source>
        <dbReference type="ARBA" id="ARBA00022741"/>
    </source>
</evidence>
<dbReference type="InterPro" id="IPR018936">
    <property type="entry name" value="PI3/4_kinase_CS"/>
</dbReference>
<keyword evidence="2" id="KW-0547">Nucleotide-binding</keyword>
<dbReference type="Pfam" id="PF00454">
    <property type="entry name" value="PI3_PI4_kinase"/>
    <property type="match status" value="1"/>
</dbReference>
<dbReference type="InterPro" id="IPR001263">
    <property type="entry name" value="PI3K_accessory_dom"/>
</dbReference>
<evidence type="ECO:0000259" key="11">
    <source>
        <dbReference type="PROSITE" id="PS50195"/>
    </source>
</evidence>
<dbReference type="PROSITE" id="PS50004">
    <property type="entry name" value="C2"/>
    <property type="match status" value="1"/>
</dbReference>
<dbReference type="Gene3D" id="2.60.40.150">
    <property type="entry name" value="C2 domain"/>
    <property type="match status" value="2"/>
</dbReference>
<dbReference type="SUPFAM" id="SSF49562">
    <property type="entry name" value="C2 domain (Calcium/lipid-binding domain, CaLB)"/>
    <property type="match status" value="2"/>
</dbReference>
<evidence type="ECO:0000256" key="4">
    <source>
        <dbReference type="ARBA" id="ARBA00022840"/>
    </source>
</evidence>
<dbReference type="InterPro" id="IPR001683">
    <property type="entry name" value="PX_dom"/>
</dbReference>
<dbReference type="FunFam" id="3.30.1520.10:FF:000006">
    <property type="entry name" value="Phosphatidylinositol 4-phosphate 3-kinase C2 domain-containing subunit alpha"/>
    <property type="match status" value="1"/>
</dbReference>
<evidence type="ECO:0000256" key="6">
    <source>
        <dbReference type="ARBA" id="ARBA00023985"/>
    </source>
</evidence>
<dbReference type="CDD" id="cd04012">
    <property type="entry name" value="C2A_PI3K_class_II"/>
    <property type="match status" value="1"/>
</dbReference>
<dbReference type="SMART" id="SM00145">
    <property type="entry name" value="PI3Ka"/>
    <property type="match status" value="1"/>
</dbReference>
<dbReference type="InterPro" id="IPR015433">
    <property type="entry name" value="PI3/4_kinase"/>
</dbReference>
<name>A0A9P0AG24_BEMTA</name>
<feature type="domain" description="C2" evidence="10">
    <location>
        <begin position="1711"/>
        <end position="1834"/>
    </location>
</feature>
<organism evidence="16 17">
    <name type="scientific">Bemisia tabaci</name>
    <name type="common">Sweetpotato whitefly</name>
    <name type="synonym">Aleurodes tabaci</name>
    <dbReference type="NCBI Taxonomy" id="7038"/>
    <lineage>
        <taxon>Eukaryota</taxon>
        <taxon>Metazoa</taxon>
        <taxon>Ecdysozoa</taxon>
        <taxon>Arthropoda</taxon>
        <taxon>Hexapoda</taxon>
        <taxon>Insecta</taxon>
        <taxon>Pterygota</taxon>
        <taxon>Neoptera</taxon>
        <taxon>Paraneoptera</taxon>
        <taxon>Hemiptera</taxon>
        <taxon>Sternorrhyncha</taxon>
        <taxon>Aleyrodoidea</taxon>
        <taxon>Aleyrodidae</taxon>
        <taxon>Aleyrodinae</taxon>
        <taxon>Bemisia</taxon>
    </lineage>
</organism>
<proteinExistence type="inferred from homology"/>
<dbReference type="InterPro" id="IPR011009">
    <property type="entry name" value="Kinase-like_dom_sf"/>
</dbReference>
<dbReference type="InterPro" id="IPR042236">
    <property type="entry name" value="PI3K_accessory_sf"/>
</dbReference>
<dbReference type="GO" id="GO:0035091">
    <property type="term" value="F:phosphatidylinositol binding"/>
    <property type="evidence" value="ECO:0007669"/>
    <property type="project" value="InterPro"/>
</dbReference>
<dbReference type="GO" id="GO:0005942">
    <property type="term" value="C:phosphatidylinositol 3-kinase complex"/>
    <property type="evidence" value="ECO:0007669"/>
    <property type="project" value="TreeGrafter"/>
</dbReference>
<reference evidence="16" key="1">
    <citation type="submission" date="2021-12" db="EMBL/GenBank/DDBJ databases">
        <authorList>
            <person name="King R."/>
        </authorList>
    </citation>
    <scope>NUCLEOTIDE SEQUENCE</scope>
</reference>
<feature type="domain" description="PIK helical" evidence="13">
    <location>
        <begin position="997"/>
        <end position="1174"/>
    </location>
</feature>
<dbReference type="GO" id="GO:0005737">
    <property type="term" value="C:cytoplasm"/>
    <property type="evidence" value="ECO:0007669"/>
    <property type="project" value="TreeGrafter"/>
</dbReference>
<evidence type="ECO:0000259" key="12">
    <source>
        <dbReference type="PROSITE" id="PS50290"/>
    </source>
</evidence>
<evidence type="ECO:0000313" key="17">
    <source>
        <dbReference type="Proteomes" id="UP001152759"/>
    </source>
</evidence>
<dbReference type="PROSITE" id="PS00916">
    <property type="entry name" value="PI3_4_KINASE_2"/>
    <property type="match status" value="1"/>
</dbReference>
<evidence type="ECO:0000256" key="3">
    <source>
        <dbReference type="ARBA" id="ARBA00022777"/>
    </source>
</evidence>
<dbReference type="Gene3D" id="3.30.1520.10">
    <property type="entry name" value="Phox-like domain"/>
    <property type="match status" value="1"/>
</dbReference>
<feature type="domain" description="PI3K/PI4K catalytic" evidence="12">
    <location>
        <begin position="1258"/>
        <end position="1535"/>
    </location>
</feature>
<dbReference type="InterPro" id="IPR000403">
    <property type="entry name" value="PI3/4_kinase_cat_dom"/>
</dbReference>
<dbReference type="Pfam" id="PF00168">
    <property type="entry name" value="C2"/>
    <property type="match status" value="1"/>
</dbReference>
<keyword evidence="5" id="KW-0443">Lipid metabolism</keyword>
<dbReference type="PROSITE" id="PS51547">
    <property type="entry name" value="C2_PI3K"/>
    <property type="match status" value="1"/>
</dbReference>
<dbReference type="Pfam" id="PF00613">
    <property type="entry name" value="PI3Ka"/>
    <property type="match status" value="1"/>
</dbReference>
<feature type="domain" description="C2 PI3K-type" evidence="15">
    <location>
        <begin position="813"/>
        <end position="976"/>
    </location>
</feature>
<dbReference type="EMBL" id="OU963866">
    <property type="protein sequence ID" value="CAH0389985.1"/>
    <property type="molecule type" value="Genomic_DNA"/>
</dbReference>
<dbReference type="GO" id="GO:0005886">
    <property type="term" value="C:plasma membrane"/>
    <property type="evidence" value="ECO:0007669"/>
    <property type="project" value="TreeGrafter"/>
</dbReference>
<evidence type="ECO:0000259" key="13">
    <source>
        <dbReference type="PROSITE" id="PS51545"/>
    </source>
</evidence>